<protein>
    <recommendedName>
        <fullName evidence="1">Orc1-like AAA ATPase domain-containing protein</fullName>
    </recommendedName>
</protein>
<dbReference type="Pfam" id="PF13191">
    <property type="entry name" value="AAA_16"/>
    <property type="match status" value="1"/>
</dbReference>
<dbReference type="SUPFAM" id="SSF52540">
    <property type="entry name" value="P-loop containing nucleoside triphosphate hydrolases"/>
    <property type="match status" value="1"/>
</dbReference>
<evidence type="ECO:0000313" key="2">
    <source>
        <dbReference type="EMBL" id="CAA9529361.1"/>
    </source>
</evidence>
<organism evidence="2">
    <name type="scientific">uncultured Solirubrobacteraceae bacterium</name>
    <dbReference type="NCBI Taxonomy" id="1162706"/>
    <lineage>
        <taxon>Bacteria</taxon>
        <taxon>Bacillati</taxon>
        <taxon>Actinomycetota</taxon>
        <taxon>Thermoleophilia</taxon>
        <taxon>Solirubrobacterales</taxon>
        <taxon>Solirubrobacteraceae</taxon>
        <taxon>environmental samples</taxon>
    </lineage>
</organism>
<dbReference type="AlphaFoldDB" id="A0A6J4TRS6"/>
<reference evidence="2" key="1">
    <citation type="submission" date="2020-02" db="EMBL/GenBank/DDBJ databases">
        <authorList>
            <person name="Meier V. D."/>
        </authorList>
    </citation>
    <scope>NUCLEOTIDE SEQUENCE</scope>
    <source>
        <strain evidence="2">AVDCRST_MAG85</strain>
    </source>
</reference>
<sequence length="86" mass="8802">MLLGRDAELDRLRALLEGGGGTLVLRGNPGIGKSALLDAARTLASGRMLEARGIESESTLPLAALRDLLGPVTDAGDAIPAPQWAA</sequence>
<accession>A0A6J4TRS6</accession>
<dbReference type="EMBL" id="CADCVT010000390">
    <property type="protein sequence ID" value="CAA9529361.1"/>
    <property type="molecule type" value="Genomic_DNA"/>
</dbReference>
<evidence type="ECO:0000259" key="1">
    <source>
        <dbReference type="Pfam" id="PF13191"/>
    </source>
</evidence>
<dbReference type="InterPro" id="IPR027417">
    <property type="entry name" value="P-loop_NTPase"/>
</dbReference>
<proteinExistence type="predicted"/>
<gene>
    <name evidence="2" type="ORF">AVDCRST_MAG85-3530</name>
</gene>
<name>A0A6J4TRS6_9ACTN</name>
<feature type="domain" description="Orc1-like AAA ATPase" evidence="1">
    <location>
        <begin position="2"/>
        <end position="73"/>
    </location>
</feature>
<feature type="non-terminal residue" evidence="2">
    <location>
        <position position="86"/>
    </location>
</feature>
<dbReference type="InterPro" id="IPR041664">
    <property type="entry name" value="AAA_16"/>
</dbReference>